<keyword evidence="4" id="KW-0804">Transcription</keyword>
<evidence type="ECO:0000256" key="1">
    <source>
        <dbReference type="ARBA" id="ARBA00023015"/>
    </source>
</evidence>
<name>A0ABY7ARZ3_9ALTE</name>
<keyword evidence="2" id="KW-0238">DNA-binding</keyword>
<sequence length="287" mass="33764">MKPAKVYCEPFCIQKGYNFEIHHVQYDQGDDYSCFMHFHDVHEIIIFEQIDGVYFYSQGQSDLHDNDVVFTPSLETHDFELSDAKKSWYIIQFLPEFLEKEGLNEAASFFQHGMHLRLDNTYLADLNIQVKWLMQAYQQNPHSQKSLTLLRLILLWLFENSTPVTAPNTQPVKETSGYNRLKPLIDLFRHQTYVELNLEQAAELCHLSPSYFSRLFKNVFRCNFSEYSNQHKLYSAARMLSQTNMSITDVSFELDFSSPSHFIALFKKQFGVTPKKYKSEFTARLQK</sequence>
<dbReference type="PANTHER" id="PTHR43280:SF10">
    <property type="entry name" value="REGULATORY PROTEIN POCR"/>
    <property type="match status" value="1"/>
</dbReference>
<organism evidence="6 7">
    <name type="scientific">Catenovulum adriaticum</name>
    <dbReference type="NCBI Taxonomy" id="2984846"/>
    <lineage>
        <taxon>Bacteria</taxon>
        <taxon>Pseudomonadati</taxon>
        <taxon>Pseudomonadota</taxon>
        <taxon>Gammaproteobacteria</taxon>
        <taxon>Alteromonadales</taxon>
        <taxon>Alteromonadaceae</taxon>
        <taxon>Catenovulum</taxon>
    </lineage>
</organism>
<evidence type="ECO:0000259" key="5">
    <source>
        <dbReference type="PROSITE" id="PS01124"/>
    </source>
</evidence>
<dbReference type="RefSeq" id="WP_268077025.1">
    <property type="nucleotide sequence ID" value="NZ_CP109967.1"/>
</dbReference>
<evidence type="ECO:0000256" key="2">
    <source>
        <dbReference type="ARBA" id="ARBA00023125"/>
    </source>
</evidence>
<evidence type="ECO:0000256" key="4">
    <source>
        <dbReference type="ARBA" id="ARBA00023163"/>
    </source>
</evidence>
<reference evidence="6" key="1">
    <citation type="submission" date="2022-10" db="EMBL/GenBank/DDBJ databases">
        <title>Catenovulum adriacola sp. nov. isolated in the Harbour of Susak.</title>
        <authorList>
            <person name="Schoch T."/>
            <person name="Reich S.J."/>
            <person name="Stoeferle S."/>
            <person name="Flaiz M."/>
            <person name="Kazda M."/>
            <person name="Riedel C.U."/>
            <person name="Duerre P."/>
        </authorList>
    </citation>
    <scope>NUCLEOTIDE SEQUENCE</scope>
    <source>
        <strain evidence="6">TS8</strain>
        <plasmid evidence="6">pCadTS8_2</plasmid>
    </source>
</reference>
<dbReference type="EMBL" id="CP109967">
    <property type="protein sequence ID" value="WAJ72307.1"/>
    <property type="molecule type" value="Genomic_DNA"/>
</dbReference>
<dbReference type="Pfam" id="PF02311">
    <property type="entry name" value="AraC_binding"/>
    <property type="match status" value="1"/>
</dbReference>
<dbReference type="SUPFAM" id="SSF51215">
    <property type="entry name" value="Regulatory protein AraC"/>
    <property type="match status" value="1"/>
</dbReference>
<proteinExistence type="predicted"/>
<dbReference type="Gene3D" id="1.10.10.60">
    <property type="entry name" value="Homeodomain-like"/>
    <property type="match status" value="2"/>
</dbReference>
<dbReference type="InterPro" id="IPR003313">
    <property type="entry name" value="AraC-bd"/>
</dbReference>
<dbReference type="Pfam" id="PF12833">
    <property type="entry name" value="HTH_18"/>
    <property type="match status" value="1"/>
</dbReference>
<dbReference type="InterPro" id="IPR009057">
    <property type="entry name" value="Homeodomain-like_sf"/>
</dbReference>
<evidence type="ECO:0000313" key="7">
    <source>
        <dbReference type="Proteomes" id="UP001163726"/>
    </source>
</evidence>
<evidence type="ECO:0000313" key="6">
    <source>
        <dbReference type="EMBL" id="WAJ72307.1"/>
    </source>
</evidence>
<evidence type="ECO:0000256" key="3">
    <source>
        <dbReference type="ARBA" id="ARBA00023159"/>
    </source>
</evidence>
<protein>
    <submittedName>
        <fullName evidence="6">AraC family transcriptional regulator</fullName>
    </submittedName>
</protein>
<feature type="domain" description="HTH araC/xylS-type" evidence="5">
    <location>
        <begin position="179"/>
        <end position="280"/>
    </location>
</feature>
<dbReference type="InterPro" id="IPR020449">
    <property type="entry name" value="Tscrpt_reg_AraC-type_HTH"/>
</dbReference>
<keyword evidence="1" id="KW-0805">Transcription regulation</keyword>
<dbReference type="PROSITE" id="PS01124">
    <property type="entry name" value="HTH_ARAC_FAMILY_2"/>
    <property type="match status" value="1"/>
</dbReference>
<dbReference type="InterPro" id="IPR037923">
    <property type="entry name" value="HTH-like"/>
</dbReference>
<dbReference type="InterPro" id="IPR018060">
    <property type="entry name" value="HTH_AraC"/>
</dbReference>
<dbReference type="SUPFAM" id="SSF46689">
    <property type="entry name" value="Homeodomain-like"/>
    <property type="match status" value="2"/>
</dbReference>
<dbReference type="PRINTS" id="PR00032">
    <property type="entry name" value="HTHARAC"/>
</dbReference>
<dbReference type="PANTHER" id="PTHR43280">
    <property type="entry name" value="ARAC-FAMILY TRANSCRIPTIONAL REGULATOR"/>
    <property type="match status" value="1"/>
</dbReference>
<keyword evidence="6" id="KW-0614">Plasmid</keyword>
<geneLocation type="plasmid" evidence="6 7">
    <name>pCadTS8_2</name>
</geneLocation>
<accession>A0ABY7ARZ3</accession>
<keyword evidence="7" id="KW-1185">Reference proteome</keyword>
<gene>
    <name evidence="6" type="ORF">OLW01_16330</name>
</gene>
<dbReference type="Proteomes" id="UP001163726">
    <property type="component" value="Plasmid pCadTS8_2"/>
</dbReference>
<keyword evidence="3" id="KW-0010">Activator</keyword>
<dbReference type="SMART" id="SM00342">
    <property type="entry name" value="HTH_ARAC"/>
    <property type="match status" value="1"/>
</dbReference>